<dbReference type="SUPFAM" id="SSF52949">
    <property type="entry name" value="Macro domain-like"/>
    <property type="match status" value="1"/>
</dbReference>
<dbReference type="Proteomes" id="UP000294003">
    <property type="component" value="Unassembled WGS sequence"/>
</dbReference>
<sequence length="250" mass="27984">MRVIPKLLKSLGTEKEAKHVVKFYPDQRLEPLFTPLHPEPATIEVINEGTLNTATQLAGFVSSEEQQQHNPRPAVLNFADSDRPGGGWRNGAMAQEETICYRSSLDWSLTANPRNYLLRGGILYSPYVLVAMGADYEKLPGPTNALLVVNVLSVAAIRKPRVARWKMQSSNPAEVREKCVFARDKERNITKLKMRLCLRVAANRAHRVLVLGALGCGVYQNPSDDIAHCWLEVLREDEFSGNRAKFASRC</sequence>
<evidence type="ECO:0000313" key="3">
    <source>
        <dbReference type="Proteomes" id="UP000294003"/>
    </source>
</evidence>
<protein>
    <recommendedName>
        <fullName evidence="1">Microbial-type PARG catalytic domain-containing protein</fullName>
    </recommendedName>
</protein>
<dbReference type="NCBIfam" id="TIGR02452">
    <property type="entry name" value="TIGR02452 family protein"/>
    <property type="match status" value="1"/>
</dbReference>
<organism evidence="2 3">
    <name type="scientific">Monosporascus cannonballus</name>
    <dbReference type="NCBI Taxonomy" id="155416"/>
    <lineage>
        <taxon>Eukaryota</taxon>
        <taxon>Fungi</taxon>
        <taxon>Dikarya</taxon>
        <taxon>Ascomycota</taxon>
        <taxon>Pezizomycotina</taxon>
        <taxon>Sordariomycetes</taxon>
        <taxon>Xylariomycetidae</taxon>
        <taxon>Xylariales</taxon>
        <taxon>Xylariales incertae sedis</taxon>
        <taxon>Monosporascus</taxon>
    </lineage>
</organism>
<name>A0ABY0HCU7_9PEZI</name>
<dbReference type="InterPro" id="IPR019261">
    <property type="entry name" value="PARG_cat_microbial"/>
</dbReference>
<feature type="domain" description="Microbial-type PARG catalytic" evidence="1">
    <location>
        <begin position="17"/>
        <end position="116"/>
    </location>
</feature>
<evidence type="ECO:0000259" key="1">
    <source>
        <dbReference type="Pfam" id="PF10021"/>
    </source>
</evidence>
<proteinExistence type="predicted"/>
<reference evidence="2 3" key="1">
    <citation type="submission" date="2018-06" db="EMBL/GenBank/DDBJ databases">
        <title>Complete Genomes of Monosporascus.</title>
        <authorList>
            <person name="Robinson A.J."/>
            <person name="Natvig D.O."/>
        </authorList>
    </citation>
    <scope>NUCLEOTIDE SEQUENCE [LARGE SCALE GENOMIC DNA]</scope>
    <source>
        <strain evidence="2 3">CBS 609.92</strain>
    </source>
</reference>
<dbReference type="PIRSF" id="PIRSF014899">
    <property type="entry name" value="UCP014899"/>
    <property type="match status" value="1"/>
</dbReference>
<gene>
    <name evidence="2" type="ORF">DL762_002671</name>
</gene>
<keyword evidence="3" id="KW-1185">Reference proteome</keyword>
<dbReference type="EMBL" id="QJNS01000056">
    <property type="protein sequence ID" value="RYO90467.1"/>
    <property type="molecule type" value="Genomic_DNA"/>
</dbReference>
<dbReference type="InterPro" id="IPR043472">
    <property type="entry name" value="Macro_dom-like"/>
</dbReference>
<comment type="caution">
    <text evidence="2">The sequence shown here is derived from an EMBL/GenBank/DDBJ whole genome shotgun (WGS) entry which is preliminary data.</text>
</comment>
<dbReference type="InterPro" id="IPR012664">
    <property type="entry name" value="CHP02452"/>
</dbReference>
<evidence type="ECO:0000313" key="2">
    <source>
        <dbReference type="EMBL" id="RYO90467.1"/>
    </source>
</evidence>
<dbReference type="PANTHER" id="PTHR35596:SF1">
    <property type="entry name" value="MICROBIAL-TYPE PARG CATALYTIC DOMAIN-CONTAINING PROTEIN"/>
    <property type="match status" value="1"/>
</dbReference>
<dbReference type="PANTHER" id="PTHR35596">
    <property type="entry name" value="DUF2263 DOMAIN-CONTAINING PROTEIN"/>
    <property type="match status" value="1"/>
</dbReference>
<dbReference type="Pfam" id="PF10021">
    <property type="entry name" value="PARG_cat_microb"/>
    <property type="match status" value="1"/>
</dbReference>
<dbReference type="Gene3D" id="3.40.220.10">
    <property type="entry name" value="Leucine Aminopeptidase, subunit E, domain 1"/>
    <property type="match status" value="1"/>
</dbReference>
<accession>A0ABY0HCU7</accession>